<dbReference type="EMBL" id="GEDV01001074">
    <property type="protein sequence ID" value="JAP87483.1"/>
    <property type="molecule type" value="Transcribed_RNA"/>
</dbReference>
<accession>A0A131Z806</accession>
<name>A0A131Z806_RHIAP</name>
<evidence type="ECO:0000313" key="1">
    <source>
        <dbReference type="EMBL" id="JAP87483.1"/>
    </source>
</evidence>
<proteinExistence type="predicted"/>
<organism evidence="1">
    <name type="scientific">Rhipicephalus appendiculatus</name>
    <name type="common">Brown ear tick</name>
    <dbReference type="NCBI Taxonomy" id="34631"/>
    <lineage>
        <taxon>Eukaryota</taxon>
        <taxon>Metazoa</taxon>
        <taxon>Ecdysozoa</taxon>
        <taxon>Arthropoda</taxon>
        <taxon>Chelicerata</taxon>
        <taxon>Arachnida</taxon>
        <taxon>Acari</taxon>
        <taxon>Parasitiformes</taxon>
        <taxon>Ixodida</taxon>
        <taxon>Ixodoidea</taxon>
        <taxon>Ixodidae</taxon>
        <taxon>Rhipicephalinae</taxon>
        <taxon>Rhipicephalus</taxon>
        <taxon>Rhipicephalus</taxon>
    </lineage>
</organism>
<reference evidence="1" key="1">
    <citation type="journal article" date="2016" name="Ticks Tick Borne Dis.">
        <title>De novo assembly and annotation of the salivary gland transcriptome of Rhipicephalus appendiculatus male and female ticks during blood feeding.</title>
        <authorList>
            <person name="de Castro M.H."/>
            <person name="de Klerk D."/>
            <person name="Pienaar R."/>
            <person name="Latif A.A."/>
            <person name="Rees D.J."/>
            <person name="Mans B.J."/>
        </authorList>
    </citation>
    <scope>NUCLEOTIDE SEQUENCE</scope>
    <source>
        <tissue evidence="1">Salivary glands</tissue>
    </source>
</reference>
<protein>
    <submittedName>
        <fullName evidence="1">Uncharacterized protein</fullName>
    </submittedName>
</protein>
<feature type="non-terminal residue" evidence="1">
    <location>
        <position position="1"/>
    </location>
</feature>
<sequence>VSFFVLVGARHAKQSHGSQPTSPTTRLEVGSTLARLADASTFACRSITTKSGTLPLTDTLPVIVRNVTQGHSVFHCSIRVVLYWHQEKTRETVEVAETARAGNRRVSIPSILLVFVKEHEFLA</sequence>
<dbReference type="AlphaFoldDB" id="A0A131Z806"/>